<reference evidence="6 7" key="1">
    <citation type="submission" date="2018-09" db="EMBL/GenBank/DDBJ databases">
        <title>Genome Sequence of Paenibacillus lautus Strain E7593-69, Azo Dye-Degrading Bacteria, Isolated from Commercial Tattoo Inks.</title>
        <authorList>
            <person name="Nho S.W."/>
            <person name="Kim S.-J."/>
            <person name="Kweon O."/>
            <person name="Cerniglia C.E."/>
        </authorList>
    </citation>
    <scope>NUCLEOTIDE SEQUENCE [LARGE SCALE GENOMIC DNA]</scope>
    <source>
        <strain evidence="6 7">E7593-69</strain>
    </source>
</reference>
<keyword evidence="1" id="KW-0805">Transcription regulation</keyword>
<keyword evidence="2 4" id="KW-0238">DNA-binding</keyword>
<dbReference type="Proteomes" id="UP000266552">
    <property type="component" value="Chromosome"/>
</dbReference>
<protein>
    <submittedName>
        <fullName evidence="6">TetR/AcrR family transcriptional regulator</fullName>
    </submittedName>
</protein>
<feature type="domain" description="HTH tetR-type" evidence="5">
    <location>
        <begin position="33"/>
        <end position="93"/>
    </location>
</feature>
<organism evidence="6 7">
    <name type="scientific">Paenibacillus lautus</name>
    <name type="common">Bacillus lautus</name>
    <dbReference type="NCBI Taxonomy" id="1401"/>
    <lineage>
        <taxon>Bacteria</taxon>
        <taxon>Bacillati</taxon>
        <taxon>Bacillota</taxon>
        <taxon>Bacilli</taxon>
        <taxon>Bacillales</taxon>
        <taxon>Paenibacillaceae</taxon>
        <taxon>Paenibacillus</taxon>
    </lineage>
</organism>
<dbReference type="EMBL" id="CP032412">
    <property type="protein sequence ID" value="AYB44563.1"/>
    <property type="molecule type" value="Genomic_DNA"/>
</dbReference>
<dbReference type="PANTHER" id="PTHR47506">
    <property type="entry name" value="TRANSCRIPTIONAL REGULATORY PROTEIN"/>
    <property type="match status" value="1"/>
</dbReference>
<evidence type="ECO:0000256" key="2">
    <source>
        <dbReference type="ARBA" id="ARBA00023125"/>
    </source>
</evidence>
<evidence type="ECO:0000313" key="7">
    <source>
        <dbReference type="Proteomes" id="UP000266552"/>
    </source>
</evidence>
<dbReference type="PRINTS" id="PR00455">
    <property type="entry name" value="HTHTETR"/>
</dbReference>
<dbReference type="Gene3D" id="1.10.357.10">
    <property type="entry name" value="Tetracycline Repressor, domain 2"/>
    <property type="match status" value="1"/>
</dbReference>
<keyword evidence="3" id="KW-0804">Transcription</keyword>
<feature type="DNA-binding region" description="H-T-H motif" evidence="4">
    <location>
        <begin position="56"/>
        <end position="75"/>
    </location>
</feature>
<dbReference type="PROSITE" id="PS01081">
    <property type="entry name" value="HTH_TETR_1"/>
    <property type="match status" value="1"/>
</dbReference>
<accession>A0A385TLM4</accession>
<dbReference type="InterPro" id="IPR023772">
    <property type="entry name" value="DNA-bd_HTH_TetR-type_CS"/>
</dbReference>
<evidence type="ECO:0000256" key="1">
    <source>
        <dbReference type="ARBA" id="ARBA00023015"/>
    </source>
</evidence>
<dbReference type="Gene3D" id="1.10.10.60">
    <property type="entry name" value="Homeodomain-like"/>
    <property type="match status" value="1"/>
</dbReference>
<dbReference type="SUPFAM" id="SSF46689">
    <property type="entry name" value="Homeodomain-like"/>
    <property type="match status" value="1"/>
</dbReference>
<dbReference type="AlphaFoldDB" id="A0A385TLM4"/>
<dbReference type="Pfam" id="PF00440">
    <property type="entry name" value="TetR_N"/>
    <property type="match status" value="1"/>
</dbReference>
<dbReference type="GO" id="GO:0003677">
    <property type="term" value="F:DNA binding"/>
    <property type="evidence" value="ECO:0007669"/>
    <property type="project" value="UniProtKB-UniRule"/>
</dbReference>
<evidence type="ECO:0000256" key="4">
    <source>
        <dbReference type="PROSITE-ProRule" id="PRU00335"/>
    </source>
</evidence>
<dbReference type="PANTHER" id="PTHR47506:SF6">
    <property type="entry name" value="HTH-TYPE TRANSCRIPTIONAL REPRESSOR NEMR"/>
    <property type="match status" value="1"/>
</dbReference>
<dbReference type="InterPro" id="IPR001647">
    <property type="entry name" value="HTH_TetR"/>
</dbReference>
<dbReference type="InterPro" id="IPR036271">
    <property type="entry name" value="Tet_transcr_reg_TetR-rel_C_sf"/>
</dbReference>
<dbReference type="SUPFAM" id="SSF48498">
    <property type="entry name" value="Tetracyclin repressor-like, C-terminal domain"/>
    <property type="match status" value="1"/>
</dbReference>
<dbReference type="PROSITE" id="PS50977">
    <property type="entry name" value="HTH_TETR_2"/>
    <property type="match status" value="1"/>
</dbReference>
<proteinExistence type="predicted"/>
<dbReference type="KEGG" id="plw:D5F53_15355"/>
<evidence type="ECO:0000259" key="5">
    <source>
        <dbReference type="PROSITE" id="PS50977"/>
    </source>
</evidence>
<dbReference type="InterPro" id="IPR009057">
    <property type="entry name" value="Homeodomain-like_sf"/>
</dbReference>
<keyword evidence="7" id="KW-1185">Reference proteome</keyword>
<name>A0A385TLM4_PAELA</name>
<evidence type="ECO:0000256" key="3">
    <source>
        <dbReference type="ARBA" id="ARBA00023163"/>
    </source>
</evidence>
<sequence length="232" mass="26724">MIELTTWSIWIIIFLIRLTTWSKIKSGVESMDLDKRQMIMQAALEEFYLKGYEGASTNRMTKAAGVSKGILFHYFGDKRNLYLTVVDECLKHYHHILTSPSMDLSEDLFEAIKQLSEQKAEVFKSNPIMFGFIANTFMAMPEELKSDLKRMKQQMNKDSIQLLASRIDQSRFREGIDPERAIEFVLLSLESVVTKQMSGMYEDNAVGSGLSTAFDTKSYLDMLRYGIYRKEG</sequence>
<gene>
    <name evidence="6" type="ORF">D5F53_15355</name>
</gene>
<evidence type="ECO:0000313" key="6">
    <source>
        <dbReference type="EMBL" id="AYB44563.1"/>
    </source>
</evidence>